<dbReference type="OMA" id="YENGQHC"/>
<dbReference type="OrthoDB" id="28322at2759"/>
<evidence type="ECO:0000256" key="1">
    <source>
        <dbReference type="ARBA" id="ARBA00022387"/>
    </source>
</evidence>
<dbReference type="InterPro" id="IPR039794">
    <property type="entry name" value="Gtb1-like"/>
</dbReference>
<protein>
    <recommendedName>
        <fullName evidence="1">Glucosidase 2 subunit beta</fullName>
    </recommendedName>
</protein>
<evidence type="ECO:0000256" key="5">
    <source>
        <dbReference type="SAM" id="Coils"/>
    </source>
</evidence>
<dbReference type="EMBL" id="LXFE01001113">
    <property type="protein sequence ID" value="OLL23898.1"/>
    <property type="molecule type" value="Genomic_DNA"/>
</dbReference>
<sequence>MKQAILLQAALALATNAAWARPRGVSPSSEAAYRPDSRGRFACLDGSGSIDAARINDDYCDCADGSDEPGTAACPNGVFFCENTGHLPASIASSRVNDGVCEPECCDGSDEYSGFASCPNTCSQVHQDYLAAQAEAAAVHRQGYAARLRWTAQGIAQKSHLEHRIHDLRLQIAAATAEETAAHALLERILAQESRIALHGSPLKAACAQTIDQYKQVVSALRQQTTLLESRISQYQLLLGDLKRDHNQNYHDMAVKGAINGYEELSATQFPPNPHSDEELDAFELGAFYQEVLDEASSQQHDEYQEAVSTLYDFKEYIPAPVLKWLQENYNRAKQYLSENGFIGGGSTTSASTPGESPALETAREALSTAQKKFQDLTRELGDSERDFTTYFGPQELWRTQKDECISADLGSATYEVCHLKHVIQQNHRDHRRTTIGQFHSFQNGGMEMHYLNGEKCWNGPIRTCIVKLHCAIQNEIQKVAEVDKCAWELHLGTPAACVETYPDTQVKDEL</sequence>
<evidence type="ECO:0000313" key="9">
    <source>
        <dbReference type="Proteomes" id="UP000186594"/>
    </source>
</evidence>
<name>A0A1U7LMP1_NEOID</name>
<gene>
    <name evidence="8" type="ORF">NEOLI_002538</name>
</gene>
<evidence type="ECO:0000256" key="4">
    <source>
        <dbReference type="ARBA" id="ARBA00023157"/>
    </source>
</evidence>
<keyword evidence="2 6" id="KW-0732">Signal</keyword>
<keyword evidence="4" id="KW-1015">Disulfide bond</keyword>
<dbReference type="GO" id="GO:0006491">
    <property type="term" value="P:N-glycan processing"/>
    <property type="evidence" value="ECO:0007669"/>
    <property type="project" value="TreeGrafter"/>
</dbReference>
<evidence type="ECO:0000256" key="2">
    <source>
        <dbReference type="ARBA" id="ARBA00022729"/>
    </source>
</evidence>
<dbReference type="InterPro" id="IPR036607">
    <property type="entry name" value="PRKCSH"/>
</dbReference>
<dbReference type="AlphaFoldDB" id="A0A1U7LMP1"/>
<keyword evidence="5" id="KW-0175">Coiled coil</keyword>
<accession>A0A1U7LMP1</accession>
<dbReference type="InterPro" id="IPR028146">
    <property type="entry name" value="PRKCSH_N"/>
</dbReference>
<dbReference type="SUPFAM" id="SSF50911">
    <property type="entry name" value="Mannose 6-phosphate receptor domain"/>
    <property type="match status" value="1"/>
</dbReference>
<feature type="signal peptide" evidence="6">
    <location>
        <begin position="1"/>
        <end position="20"/>
    </location>
</feature>
<feature type="coiled-coil region" evidence="5">
    <location>
        <begin position="360"/>
        <end position="387"/>
    </location>
</feature>
<dbReference type="PROSITE" id="PS51914">
    <property type="entry name" value="MRH"/>
    <property type="match status" value="1"/>
</dbReference>
<evidence type="ECO:0000256" key="6">
    <source>
        <dbReference type="SAM" id="SignalP"/>
    </source>
</evidence>
<feature type="domain" description="MRH" evidence="7">
    <location>
        <begin position="403"/>
        <end position="500"/>
    </location>
</feature>
<dbReference type="PANTHER" id="PTHR12630">
    <property type="entry name" value="N-LINKED OLIGOSACCHARIDE PROCESSING"/>
    <property type="match status" value="1"/>
</dbReference>
<dbReference type="Pfam" id="PF13015">
    <property type="entry name" value="PRKCSH_1"/>
    <property type="match status" value="1"/>
</dbReference>
<dbReference type="Gene3D" id="2.70.130.10">
    <property type="entry name" value="Mannose-6-phosphate receptor binding domain"/>
    <property type="match status" value="1"/>
</dbReference>
<dbReference type="STRING" id="1198029.A0A1U7LMP1"/>
<dbReference type="GO" id="GO:0017177">
    <property type="term" value="C:glucosidase II complex"/>
    <property type="evidence" value="ECO:0007669"/>
    <property type="project" value="TreeGrafter"/>
</dbReference>
<dbReference type="PANTHER" id="PTHR12630:SF1">
    <property type="entry name" value="GLUCOSIDASE 2 SUBUNIT BETA"/>
    <property type="match status" value="1"/>
</dbReference>
<reference evidence="8 9" key="1">
    <citation type="submission" date="2016-04" db="EMBL/GenBank/DDBJ databases">
        <title>Evolutionary innovation and constraint leading to complex multicellularity in the Ascomycota.</title>
        <authorList>
            <person name="Cisse O."/>
            <person name="Nguyen A."/>
            <person name="Hewitt D.A."/>
            <person name="Jedd G."/>
            <person name="Stajich J.E."/>
        </authorList>
    </citation>
    <scope>NUCLEOTIDE SEQUENCE [LARGE SCALE GENOMIC DNA]</scope>
    <source>
        <strain evidence="8 9">DAH-3</strain>
    </source>
</reference>
<dbReference type="InterPro" id="IPR044865">
    <property type="entry name" value="MRH_dom"/>
</dbReference>
<dbReference type="InterPro" id="IPR009011">
    <property type="entry name" value="Man6P_isomerase_rcpt-bd_dom_sf"/>
</dbReference>
<dbReference type="Proteomes" id="UP000186594">
    <property type="component" value="Unassembled WGS sequence"/>
</dbReference>
<evidence type="ECO:0000313" key="8">
    <source>
        <dbReference type="EMBL" id="OLL23898.1"/>
    </source>
</evidence>
<proteinExistence type="predicted"/>
<comment type="caution">
    <text evidence="8">The sequence shown here is derived from an EMBL/GenBank/DDBJ whole genome shotgun (WGS) entry which is preliminary data.</text>
</comment>
<evidence type="ECO:0000256" key="3">
    <source>
        <dbReference type="ARBA" id="ARBA00022824"/>
    </source>
</evidence>
<feature type="chain" id="PRO_5013318826" description="Glucosidase 2 subunit beta" evidence="6">
    <location>
        <begin position="21"/>
        <end position="511"/>
    </location>
</feature>
<dbReference type="Pfam" id="PF12999">
    <property type="entry name" value="PRKCSH-like"/>
    <property type="match status" value="1"/>
</dbReference>
<organism evidence="8 9">
    <name type="scientific">Neolecta irregularis (strain DAH-3)</name>
    <dbReference type="NCBI Taxonomy" id="1198029"/>
    <lineage>
        <taxon>Eukaryota</taxon>
        <taxon>Fungi</taxon>
        <taxon>Dikarya</taxon>
        <taxon>Ascomycota</taxon>
        <taxon>Taphrinomycotina</taxon>
        <taxon>Neolectales</taxon>
        <taxon>Neolectaceae</taxon>
        <taxon>Neolecta</taxon>
    </lineage>
</organism>
<evidence type="ECO:0000259" key="7">
    <source>
        <dbReference type="PROSITE" id="PS51914"/>
    </source>
</evidence>
<keyword evidence="3" id="KW-0256">Endoplasmic reticulum</keyword>
<keyword evidence="9" id="KW-1185">Reference proteome</keyword>